<dbReference type="AlphaFoldDB" id="S8DZD7"/>
<dbReference type="EMBL" id="KE504171">
    <property type="protein sequence ID" value="EPS97927.1"/>
    <property type="molecule type" value="Genomic_DNA"/>
</dbReference>
<dbReference type="Proteomes" id="UP000015241">
    <property type="component" value="Unassembled WGS sequence"/>
</dbReference>
<keyword evidence="2" id="KW-1185">Reference proteome</keyword>
<dbReference type="InParanoid" id="S8DZD7"/>
<proteinExistence type="predicted"/>
<name>S8DZD7_FOMSC</name>
<organism evidence="1 2">
    <name type="scientific">Fomitopsis schrenkii</name>
    <name type="common">Brown rot fungus</name>
    <dbReference type="NCBI Taxonomy" id="2126942"/>
    <lineage>
        <taxon>Eukaryota</taxon>
        <taxon>Fungi</taxon>
        <taxon>Dikarya</taxon>
        <taxon>Basidiomycota</taxon>
        <taxon>Agaricomycotina</taxon>
        <taxon>Agaricomycetes</taxon>
        <taxon>Polyporales</taxon>
        <taxon>Fomitopsis</taxon>
    </lineage>
</organism>
<dbReference type="HOGENOM" id="CLU_2671083_0_0_1"/>
<evidence type="ECO:0000313" key="1">
    <source>
        <dbReference type="EMBL" id="EPS97927.1"/>
    </source>
</evidence>
<evidence type="ECO:0000313" key="2">
    <source>
        <dbReference type="Proteomes" id="UP000015241"/>
    </source>
</evidence>
<protein>
    <submittedName>
        <fullName evidence="1">Uncharacterized protein</fullName>
    </submittedName>
</protein>
<sequence>MNDNTPPGAFKFGVFGRGRAHALLKRRSIEFSPRYARSAQVLVLMMHRLQTAPAYKRVPSRQYGCPASPQRSHRV</sequence>
<reference evidence="1 2" key="1">
    <citation type="journal article" date="2012" name="Science">
        <title>The Paleozoic origin of enzymatic lignin decomposition reconstructed from 31 fungal genomes.</title>
        <authorList>
            <person name="Floudas D."/>
            <person name="Binder M."/>
            <person name="Riley R."/>
            <person name="Barry K."/>
            <person name="Blanchette R.A."/>
            <person name="Henrissat B."/>
            <person name="Martinez A.T."/>
            <person name="Otillar R."/>
            <person name="Spatafora J.W."/>
            <person name="Yadav J.S."/>
            <person name="Aerts A."/>
            <person name="Benoit I."/>
            <person name="Boyd A."/>
            <person name="Carlson A."/>
            <person name="Copeland A."/>
            <person name="Coutinho P.M."/>
            <person name="de Vries R.P."/>
            <person name="Ferreira P."/>
            <person name="Findley K."/>
            <person name="Foster B."/>
            <person name="Gaskell J."/>
            <person name="Glotzer D."/>
            <person name="Gorecki P."/>
            <person name="Heitman J."/>
            <person name="Hesse C."/>
            <person name="Hori C."/>
            <person name="Igarashi K."/>
            <person name="Jurgens J.A."/>
            <person name="Kallen N."/>
            <person name="Kersten P."/>
            <person name="Kohler A."/>
            <person name="Kuees U."/>
            <person name="Kumar T.K.A."/>
            <person name="Kuo A."/>
            <person name="LaButti K."/>
            <person name="Larrondo L.F."/>
            <person name="Lindquist E."/>
            <person name="Ling A."/>
            <person name="Lombard V."/>
            <person name="Lucas S."/>
            <person name="Lundell T."/>
            <person name="Martin R."/>
            <person name="McLaughlin D.J."/>
            <person name="Morgenstern I."/>
            <person name="Morin E."/>
            <person name="Murat C."/>
            <person name="Nagy L.G."/>
            <person name="Nolan M."/>
            <person name="Ohm R.A."/>
            <person name="Patyshakuliyeva A."/>
            <person name="Rokas A."/>
            <person name="Ruiz-Duenas F.J."/>
            <person name="Sabat G."/>
            <person name="Salamov A."/>
            <person name="Samejima M."/>
            <person name="Schmutz J."/>
            <person name="Slot J.C."/>
            <person name="St John F."/>
            <person name="Stenlid J."/>
            <person name="Sun H."/>
            <person name="Sun S."/>
            <person name="Syed K."/>
            <person name="Tsang A."/>
            <person name="Wiebenga A."/>
            <person name="Young D."/>
            <person name="Pisabarro A."/>
            <person name="Eastwood D.C."/>
            <person name="Martin F."/>
            <person name="Cullen D."/>
            <person name="Grigoriev I.V."/>
            <person name="Hibbett D.S."/>
        </authorList>
    </citation>
    <scope>NUCLEOTIDE SEQUENCE</scope>
    <source>
        <strain evidence="2">FP-58527</strain>
    </source>
</reference>
<gene>
    <name evidence="1" type="ORF">FOMPIDRAFT_1024848</name>
</gene>
<accession>S8DZD7</accession>